<sequence>MGIDGETLAHERFALRAAAQPNAIAVEQGDVRITYAELDDRADRLARRLRAHGVGRGSVVMVHLERSVDLVVSMLAAFKAGAAYLPVEPTVPDHRVAAFVEETDCAAVLTRSGGPDRFGKHGLPLLDPGADTASSPTGPAGPPDVTVDGSDCAYIIYTSGSTGTPKGVRVEHASLAHLLGEINQRYGIGPTDRVLQFAAVAFDTSVEQILVALLNGATLVLPDRLWAPGELSGELVGRRVTVMDLTPSYWRAFLADLADAPRELPVRLTIVGGSAVHADDCRTALRLMPDSRLVNAYGLSETTITSCTMEITPQVLPEDGTAPVGRPLPHTVVHVLDDDMRPVPPGQHGEIYISGHGVARGYLSDSETRARFLPDPHAERPGTRMYRTGDLGGWTRDGNLEVVGRVDRQVKVRGFRVEPDEIEAALISHGAVADAAVKAYSRRGETEIAAYYVTNQAGAGSPGPRELRAHLAGRLPGYMLPSAFVRLAEMPLKTNGKVDPDALPEPEAGASPASPAPPDGAGRTVGLVERAVAGIWCQVLGLDHVEPDDNFFELGGNSILAAQLLAKVRASLGILITQVRPLIRLLLDEATLRSFAAAVESARAGTLSGDDTKAVDFAAETVLDVPVRRTVDNPARWQEPAHIFLTGATGFLGIYLLRELLATTDATVHCLVRADSRSHAMERVRANARHYFKDDLADHCASGRIAVVPGDLAEPRLGLSEEEFDRLAGLVDVIHHPGGLVNFIYPYTHMRAANVEGTREIIRMAARYRNAPVHYTSTMAVISGFGTAGVRHVTEHTPAAHADHLSVGYVESKWVAEALLQNAAEKGLPVAVYRAADISGDQETGAWNTATEMCAMKKFIVDTGTSPIAELPLDYTPVDCFAAAVAHIAGRQLPAGEVYHLTNPGKANVAVLAERLRAHGHTVRDVPWNEWLDQVVKIAVEQPDHHMTPFAPLFIDRCSTGVMSVAEMYLETTFPVFTRDNVDAALRDSGIEIPPVDGAMLDRYIRYLTDIDFL</sequence>
<dbReference type="PANTHER" id="PTHR44845:SF6">
    <property type="entry name" value="BETA-ALANINE-ACTIVATING ENZYME"/>
    <property type="match status" value="1"/>
</dbReference>
<dbReference type="Gene3D" id="1.10.1200.10">
    <property type="entry name" value="ACP-like"/>
    <property type="match status" value="1"/>
</dbReference>
<dbReference type="PANTHER" id="PTHR44845">
    <property type="entry name" value="CARRIER DOMAIN-CONTAINING PROTEIN"/>
    <property type="match status" value="1"/>
</dbReference>
<gene>
    <name evidence="5" type="ORF">GCM10010406_22380</name>
</gene>
<dbReference type="RefSeq" id="WP_344383078.1">
    <property type="nucleotide sequence ID" value="NZ_BAAATA010000010.1"/>
</dbReference>
<evidence type="ECO:0000256" key="1">
    <source>
        <dbReference type="ARBA" id="ARBA00022450"/>
    </source>
</evidence>
<dbReference type="NCBIfam" id="TIGR01733">
    <property type="entry name" value="AA-adenyl-dom"/>
    <property type="match status" value="1"/>
</dbReference>
<dbReference type="InterPro" id="IPR013120">
    <property type="entry name" value="FAR_NAD-bd"/>
</dbReference>
<dbReference type="Pfam" id="PF07993">
    <property type="entry name" value="NAD_binding_4"/>
    <property type="match status" value="1"/>
</dbReference>
<dbReference type="InterPro" id="IPR009081">
    <property type="entry name" value="PP-bd_ACP"/>
</dbReference>
<dbReference type="Pfam" id="PF13193">
    <property type="entry name" value="AMP-binding_C"/>
    <property type="match status" value="1"/>
</dbReference>
<dbReference type="InterPro" id="IPR020845">
    <property type="entry name" value="AMP-binding_CS"/>
</dbReference>
<dbReference type="PROSITE" id="PS00455">
    <property type="entry name" value="AMP_BINDING"/>
    <property type="match status" value="1"/>
</dbReference>
<dbReference type="InterPro" id="IPR036291">
    <property type="entry name" value="NAD(P)-bd_dom_sf"/>
</dbReference>
<dbReference type="InterPro" id="IPR045851">
    <property type="entry name" value="AMP-bd_C_sf"/>
</dbReference>
<evidence type="ECO:0000259" key="4">
    <source>
        <dbReference type="PROSITE" id="PS50075"/>
    </source>
</evidence>
<comment type="caution">
    <text evidence="5">The sequence shown here is derived from an EMBL/GenBank/DDBJ whole genome shotgun (WGS) entry which is preliminary data.</text>
</comment>
<feature type="domain" description="Carrier" evidence="4">
    <location>
        <begin position="523"/>
        <end position="603"/>
    </location>
</feature>
<dbReference type="Pfam" id="PF00550">
    <property type="entry name" value="PP-binding"/>
    <property type="match status" value="1"/>
</dbReference>
<name>A0ABN3LKF7_9ACTN</name>
<dbReference type="PROSITE" id="PS00012">
    <property type="entry name" value="PHOSPHOPANTETHEINE"/>
    <property type="match status" value="1"/>
</dbReference>
<feature type="region of interest" description="Disordered" evidence="3">
    <location>
        <begin position="120"/>
        <end position="144"/>
    </location>
</feature>
<dbReference type="CDD" id="cd05930">
    <property type="entry name" value="A_NRPS"/>
    <property type="match status" value="1"/>
</dbReference>
<protein>
    <recommendedName>
        <fullName evidence="4">Carrier domain-containing protein</fullName>
    </recommendedName>
</protein>
<evidence type="ECO:0000256" key="3">
    <source>
        <dbReference type="SAM" id="MobiDB-lite"/>
    </source>
</evidence>
<dbReference type="Gene3D" id="3.30.300.30">
    <property type="match status" value="1"/>
</dbReference>
<feature type="region of interest" description="Disordered" evidence="3">
    <location>
        <begin position="496"/>
        <end position="522"/>
    </location>
</feature>
<proteinExistence type="predicted"/>
<dbReference type="InterPro" id="IPR000873">
    <property type="entry name" value="AMP-dep_synth/lig_dom"/>
</dbReference>
<dbReference type="Proteomes" id="UP001501358">
    <property type="component" value="Unassembled WGS sequence"/>
</dbReference>
<dbReference type="Gene3D" id="3.40.50.720">
    <property type="entry name" value="NAD(P)-binding Rossmann-like Domain"/>
    <property type="match status" value="1"/>
</dbReference>
<dbReference type="InterPro" id="IPR025110">
    <property type="entry name" value="AMP-bd_C"/>
</dbReference>
<dbReference type="PROSITE" id="PS50075">
    <property type="entry name" value="CARRIER"/>
    <property type="match status" value="1"/>
</dbReference>
<dbReference type="InterPro" id="IPR010071">
    <property type="entry name" value="AA_adenyl_dom"/>
</dbReference>
<dbReference type="SUPFAM" id="SSF47336">
    <property type="entry name" value="ACP-like"/>
    <property type="match status" value="1"/>
</dbReference>
<dbReference type="Pfam" id="PF00501">
    <property type="entry name" value="AMP-binding"/>
    <property type="match status" value="1"/>
</dbReference>
<dbReference type="InterPro" id="IPR042099">
    <property type="entry name" value="ANL_N_sf"/>
</dbReference>
<dbReference type="SUPFAM" id="SSF51735">
    <property type="entry name" value="NAD(P)-binding Rossmann-fold domains"/>
    <property type="match status" value="1"/>
</dbReference>
<dbReference type="NCBIfam" id="TIGR01746">
    <property type="entry name" value="Thioester-redct"/>
    <property type="match status" value="1"/>
</dbReference>
<organism evidence="5 6">
    <name type="scientific">Streptomyces thermolineatus</name>
    <dbReference type="NCBI Taxonomy" id="44033"/>
    <lineage>
        <taxon>Bacteria</taxon>
        <taxon>Bacillati</taxon>
        <taxon>Actinomycetota</taxon>
        <taxon>Actinomycetes</taxon>
        <taxon>Kitasatosporales</taxon>
        <taxon>Streptomycetaceae</taxon>
        <taxon>Streptomyces</taxon>
    </lineage>
</organism>
<evidence type="ECO:0000313" key="5">
    <source>
        <dbReference type="EMBL" id="GAA2485700.1"/>
    </source>
</evidence>
<evidence type="ECO:0000256" key="2">
    <source>
        <dbReference type="ARBA" id="ARBA00022553"/>
    </source>
</evidence>
<dbReference type="InterPro" id="IPR006162">
    <property type="entry name" value="Ppantetheine_attach_site"/>
</dbReference>
<dbReference type="Gene3D" id="3.40.50.12780">
    <property type="entry name" value="N-terminal domain of ligase-like"/>
    <property type="match status" value="1"/>
</dbReference>
<keyword evidence="2" id="KW-0597">Phosphoprotein</keyword>
<dbReference type="InterPro" id="IPR036736">
    <property type="entry name" value="ACP-like_sf"/>
</dbReference>
<dbReference type="SUPFAM" id="SSF56801">
    <property type="entry name" value="Acetyl-CoA synthetase-like"/>
    <property type="match status" value="1"/>
</dbReference>
<dbReference type="InterPro" id="IPR010080">
    <property type="entry name" value="Thioester_reductase-like_dom"/>
</dbReference>
<keyword evidence="6" id="KW-1185">Reference proteome</keyword>
<keyword evidence="1" id="KW-0596">Phosphopantetheine</keyword>
<dbReference type="CDD" id="cd05235">
    <property type="entry name" value="SDR_e1"/>
    <property type="match status" value="1"/>
</dbReference>
<dbReference type="EMBL" id="BAAATA010000010">
    <property type="protein sequence ID" value="GAA2485700.1"/>
    <property type="molecule type" value="Genomic_DNA"/>
</dbReference>
<accession>A0ABN3LKF7</accession>
<evidence type="ECO:0000313" key="6">
    <source>
        <dbReference type="Proteomes" id="UP001501358"/>
    </source>
</evidence>
<reference evidence="5 6" key="1">
    <citation type="journal article" date="2019" name="Int. J. Syst. Evol. Microbiol.">
        <title>The Global Catalogue of Microorganisms (GCM) 10K type strain sequencing project: providing services to taxonomists for standard genome sequencing and annotation.</title>
        <authorList>
            <consortium name="The Broad Institute Genomics Platform"/>
            <consortium name="The Broad Institute Genome Sequencing Center for Infectious Disease"/>
            <person name="Wu L."/>
            <person name="Ma J."/>
        </authorList>
    </citation>
    <scope>NUCLEOTIDE SEQUENCE [LARGE SCALE GENOMIC DNA]</scope>
    <source>
        <strain evidence="5 6">JCM 6307</strain>
    </source>
</reference>